<sequence>MDALHTRNGARWPSILLIVGAGVVSACQVGKVPAALADIQAHLALDLGTASWLLSAFAVVGAFTGITIGVAVDHVGARFMALGGLLLQGGGSAIGALANDAPLLLAMRAVEGVGFLAVSVAAPTLIIAVARSSDHSRAMAMWGTFMPIGMSAVLVAAPLLDALGWRGFWLVNAALLIGYAALLVPATRGIPARMVPVRSIARVVRLTLSASGPWLLAGLFAFFAAAYFAVFAFLPAILSERLSVDTWMGSLLAGVAVSVNALGNLACGALLSRGVAHRTILLLGFGAMAICSIGVLSGALSGALVYTASIVFSALAGLIPVALIHSAPRMAPCPELIGATIGFLMQGNNVGLVFGPAAAGALAVAHGWPTVSLLVVSLAAAASLLAISLHLQQCKARTRPSSVRHPAPVDEL</sequence>
<feature type="transmembrane region" description="Helical" evidence="6">
    <location>
        <begin position="371"/>
        <end position="391"/>
    </location>
</feature>
<dbReference type="InterPro" id="IPR011701">
    <property type="entry name" value="MFS"/>
</dbReference>
<dbReference type="AlphaFoldDB" id="A0A2S2CW98"/>
<feature type="transmembrane region" description="Helical" evidence="6">
    <location>
        <begin position="50"/>
        <end position="72"/>
    </location>
</feature>
<dbReference type="Proteomes" id="UP000245629">
    <property type="component" value="Chromosome 4"/>
</dbReference>
<dbReference type="Pfam" id="PF07690">
    <property type="entry name" value="MFS_1"/>
    <property type="match status" value="1"/>
</dbReference>
<feature type="domain" description="Major facilitator superfamily (MFS) profile" evidence="7">
    <location>
        <begin position="14"/>
        <end position="395"/>
    </location>
</feature>
<reference evidence="9" key="1">
    <citation type="submission" date="2018-05" db="EMBL/GenBank/DDBJ databases">
        <title>Azospirillum thermophila sp. nov., a novel isolated from hot spring.</title>
        <authorList>
            <person name="Zhao Z."/>
        </authorList>
    </citation>
    <scope>NUCLEOTIDE SEQUENCE [LARGE SCALE GENOMIC DNA]</scope>
    <source>
        <strain evidence="9">CFH 70021</strain>
    </source>
</reference>
<accession>A0A2S2CW98</accession>
<keyword evidence="9" id="KW-1185">Reference proteome</keyword>
<protein>
    <submittedName>
        <fullName evidence="8">MFS transporter</fullName>
    </submittedName>
</protein>
<keyword evidence="5 6" id="KW-0472">Membrane</keyword>
<dbReference type="EMBL" id="CP029355">
    <property type="protein sequence ID" value="AWK88567.1"/>
    <property type="molecule type" value="Genomic_DNA"/>
</dbReference>
<feature type="transmembrane region" description="Helical" evidence="6">
    <location>
        <begin position="250"/>
        <end position="272"/>
    </location>
</feature>
<feature type="transmembrane region" description="Helical" evidence="6">
    <location>
        <begin position="79"/>
        <end position="98"/>
    </location>
</feature>
<dbReference type="InterPro" id="IPR020846">
    <property type="entry name" value="MFS_dom"/>
</dbReference>
<dbReference type="OrthoDB" id="7841035at2"/>
<dbReference type="PANTHER" id="PTHR43124:SF3">
    <property type="entry name" value="CHLORAMPHENICOL EFFLUX PUMP RV0191"/>
    <property type="match status" value="1"/>
</dbReference>
<evidence type="ECO:0000256" key="2">
    <source>
        <dbReference type="ARBA" id="ARBA00022475"/>
    </source>
</evidence>
<dbReference type="PROSITE" id="PS51257">
    <property type="entry name" value="PROKAR_LIPOPROTEIN"/>
    <property type="match status" value="1"/>
</dbReference>
<feature type="transmembrane region" description="Helical" evidence="6">
    <location>
        <begin position="279"/>
        <end position="297"/>
    </location>
</feature>
<feature type="transmembrane region" description="Helical" evidence="6">
    <location>
        <begin position="303"/>
        <end position="324"/>
    </location>
</feature>
<name>A0A2S2CW98_9PROT</name>
<dbReference type="RefSeq" id="WP_109330980.1">
    <property type="nucleotide sequence ID" value="NZ_CP029355.1"/>
</dbReference>
<evidence type="ECO:0000256" key="5">
    <source>
        <dbReference type="ARBA" id="ARBA00023136"/>
    </source>
</evidence>
<feature type="transmembrane region" description="Helical" evidence="6">
    <location>
        <begin position="166"/>
        <end position="184"/>
    </location>
</feature>
<dbReference type="GO" id="GO:0005886">
    <property type="term" value="C:plasma membrane"/>
    <property type="evidence" value="ECO:0007669"/>
    <property type="project" value="UniProtKB-SubCell"/>
</dbReference>
<keyword evidence="2" id="KW-1003">Cell membrane</keyword>
<evidence type="ECO:0000256" key="6">
    <source>
        <dbReference type="SAM" id="Phobius"/>
    </source>
</evidence>
<feature type="transmembrane region" description="Helical" evidence="6">
    <location>
        <begin position="142"/>
        <end position="160"/>
    </location>
</feature>
<feature type="transmembrane region" description="Helical" evidence="6">
    <location>
        <begin position="214"/>
        <end position="238"/>
    </location>
</feature>
<dbReference type="InterPro" id="IPR036259">
    <property type="entry name" value="MFS_trans_sf"/>
</dbReference>
<feature type="transmembrane region" description="Helical" evidence="6">
    <location>
        <begin position="336"/>
        <end position="365"/>
    </location>
</feature>
<proteinExistence type="predicted"/>
<evidence type="ECO:0000259" key="7">
    <source>
        <dbReference type="PROSITE" id="PS50850"/>
    </source>
</evidence>
<dbReference type="KEGG" id="azz:DEW08_20905"/>
<dbReference type="PROSITE" id="PS50850">
    <property type="entry name" value="MFS"/>
    <property type="match status" value="1"/>
</dbReference>
<feature type="transmembrane region" description="Helical" evidence="6">
    <location>
        <begin position="110"/>
        <end position="130"/>
    </location>
</feature>
<dbReference type="SUPFAM" id="SSF103473">
    <property type="entry name" value="MFS general substrate transporter"/>
    <property type="match status" value="1"/>
</dbReference>
<gene>
    <name evidence="8" type="ORF">DEW08_20905</name>
</gene>
<comment type="subcellular location">
    <subcellularLocation>
        <location evidence="1">Cell membrane</location>
        <topology evidence="1">Multi-pass membrane protein</topology>
    </subcellularLocation>
</comment>
<evidence type="ECO:0000256" key="3">
    <source>
        <dbReference type="ARBA" id="ARBA00022692"/>
    </source>
</evidence>
<dbReference type="InterPro" id="IPR050189">
    <property type="entry name" value="MFS_Efflux_Transporters"/>
</dbReference>
<evidence type="ECO:0000313" key="9">
    <source>
        <dbReference type="Proteomes" id="UP000245629"/>
    </source>
</evidence>
<evidence type="ECO:0000313" key="8">
    <source>
        <dbReference type="EMBL" id="AWK88567.1"/>
    </source>
</evidence>
<dbReference type="CDD" id="cd06174">
    <property type="entry name" value="MFS"/>
    <property type="match status" value="1"/>
</dbReference>
<organism evidence="8 9">
    <name type="scientific">Azospirillum thermophilum</name>
    <dbReference type="NCBI Taxonomy" id="2202148"/>
    <lineage>
        <taxon>Bacteria</taxon>
        <taxon>Pseudomonadati</taxon>
        <taxon>Pseudomonadota</taxon>
        <taxon>Alphaproteobacteria</taxon>
        <taxon>Rhodospirillales</taxon>
        <taxon>Azospirillaceae</taxon>
        <taxon>Azospirillum</taxon>
    </lineage>
</organism>
<dbReference type="PANTHER" id="PTHR43124">
    <property type="entry name" value="PURINE EFFLUX PUMP PBUE"/>
    <property type="match status" value="1"/>
</dbReference>
<dbReference type="Gene3D" id="1.20.1250.20">
    <property type="entry name" value="MFS general substrate transporter like domains"/>
    <property type="match status" value="1"/>
</dbReference>
<dbReference type="GO" id="GO:0022857">
    <property type="term" value="F:transmembrane transporter activity"/>
    <property type="evidence" value="ECO:0007669"/>
    <property type="project" value="InterPro"/>
</dbReference>
<evidence type="ECO:0000256" key="4">
    <source>
        <dbReference type="ARBA" id="ARBA00022989"/>
    </source>
</evidence>
<evidence type="ECO:0000256" key="1">
    <source>
        <dbReference type="ARBA" id="ARBA00004651"/>
    </source>
</evidence>
<keyword evidence="3 6" id="KW-0812">Transmembrane</keyword>
<keyword evidence="4 6" id="KW-1133">Transmembrane helix</keyword>